<dbReference type="PROSITE" id="PS50082">
    <property type="entry name" value="WD_REPEATS_2"/>
    <property type="match status" value="4"/>
</dbReference>
<feature type="region of interest" description="Disordered" evidence="11">
    <location>
        <begin position="1"/>
        <end position="37"/>
    </location>
</feature>
<evidence type="ECO:0000256" key="8">
    <source>
        <dbReference type="ARBA" id="ARBA00023054"/>
    </source>
</evidence>
<dbReference type="InterPro" id="IPR001680">
    <property type="entry name" value="WD40_rpt"/>
</dbReference>
<feature type="compositionally biased region" description="Basic and acidic residues" evidence="11">
    <location>
        <begin position="360"/>
        <end position="375"/>
    </location>
</feature>
<organism evidence="13 14">
    <name type="scientific">Batillaria attramentaria</name>
    <dbReference type="NCBI Taxonomy" id="370345"/>
    <lineage>
        <taxon>Eukaryota</taxon>
        <taxon>Metazoa</taxon>
        <taxon>Spiralia</taxon>
        <taxon>Lophotrochozoa</taxon>
        <taxon>Mollusca</taxon>
        <taxon>Gastropoda</taxon>
        <taxon>Caenogastropoda</taxon>
        <taxon>Sorbeoconcha</taxon>
        <taxon>Cerithioidea</taxon>
        <taxon>Batillariidae</taxon>
        <taxon>Batillaria</taxon>
    </lineage>
</organism>
<feature type="region of interest" description="Disordered" evidence="11">
    <location>
        <begin position="352"/>
        <end position="386"/>
    </location>
</feature>
<evidence type="ECO:0000256" key="7">
    <source>
        <dbReference type="ARBA" id="ARBA00022860"/>
    </source>
</evidence>
<evidence type="ECO:0000256" key="5">
    <source>
        <dbReference type="ARBA" id="ARBA00022574"/>
    </source>
</evidence>
<evidence type="ECO:0000259" key="12">
    <source>
        <dbReference type="Pfam" id="PF08232"/>
    </source>
</evidence>
<dbReference type="PROSITE" id="PS00678">
    <property type="entry name" value="WD_REPEATS_1"/>
    <property type="match status" value="2"/>
</dbReference>
<evidence type="ECO:0000313" key="13">
    <source>
        <dbReference type="EMBL" id="KAK7502825.1"/>
    </source>
</evidence>
<dbReference type="GO" id="GO:0005516">
    <property type="term" value="F:calmodulin binding"/>
    <property type="evidence" value="ECO:0007669"/>
    <property type="project" value="UniProtKB-KW"/>
</dbReference>
<dbReference type="SMART" id="SM00320">
    <property type="entry name" value="WD40"/>
    <property type="match status" value="7"/>
</dbReference>
<dbReference type="FunFam" id="2.130.10.10:FF:000058">
    <property type="entry name" value="striatin isoform X1"/>
    <property type="match status" value="1"/>
</dbReference>
<keyword evidence="3" id="KW-0963">Cytoplasm</keyword>
<evidence type="ECO:0000256" key="9">
    <source>
        <dbReference type="PROSITE-ProRule" id="PRU00221"/>
    </source>
</evidence>
<evidence type="ECO:0000256" key="6">
    <source>
        <dbReference type="ARBA" id="ARBA00022737"/>
    </source>
</evidence>
<keyword evidence="14" id="KW-1185">Reference proteome</keyword>
<dbReference type="Gene3D" id="2.130.10.10">
    <property type="entry name" value="YVTN repeat-like/Quinoprotein amine dehydrogenase"/>
    <property type="match status" value="3"/>
</dbReference>
<feature type="repeat" description="WD" evidence="9">
    <location>
        <begin position="757"/>
        <end position="798"/>
    </location>
</feature>
<keyword evidence="7" id="KW-0112">Calmodulin-binding</keyword>
<dbReference type="PANTHER" id="PTHR15653:SF0">
    <property type="entry name" value="CONNECTOR OF KINASE TO AP-1, ISOFORM E"/>
    <property type="match status" value="1"/>
</dbReference>
<proteinExistence type="inferred from homology"/>
<evidence type="ECO:0000256" key="11">
    <source>
        <dbReference type="SAM" id="MobiDB-lite"/>
    </source>
</evidence>
<keyword evidence="8 10" id="KW-0175">Coiled coil</keyword>
<evidence type="ECO:0000256" key="2">
    <source>
        <dbReference type="ARBA" id="ARBA00009616"/>
    </source>
</evidence>
<dbReference type="GO" id="GO:0005737">
    <property type="term" value="C:cytoplasm"/>
    <property type="evidence" value="ECO:0007669"/>
    <property type="project" value="UniProtKB-SubCell"/>
</dbReference>
<feature type="domain" description="Striatin N-terminal" evidence="12">
    <location>
        <begin position="39"/>
        <end position="254"/>
    </location>
</feature>
<reference evidence="13 14" key="1">
    <citation type="journal article" date="2023" name="Sci. Data">
        <title>Genome assembly of the Korean intertidal mud-creeper Batillaria attramentaria.</title>
        <authorList>
            <person name="Patra A.K."/>
            <person name="Ho P.T."/>
            <person name="Jun S."/>
            <person name="Lee S.J."/>
            <person name="Kim Y."/>
            <person name="Won Y.J."/>
        </authorList>
    </citation>
    <scope>NUCLEOTIDE SEQUENCE [LARGE SCALE GENOMIC DNA]</scope>
    <source>
        <strain evidence="13">Wonlab-2016</strain>
    </source>
</reference>
<evidence type="ECO:0000256" key="3">
    <source>
        <dbReference type="ARBA" id="ARBA00022490"/>
    </source>
</evidence>
<feature type="compositionally biased region" description="Gly residues" evidence="11">
    <location>
        <begin position="8"/>
        <end position="22"/>
    </location>
</feature>
<accession>A0ABD0LTG3</accession>
<keyword evidence="4" id="KW-0597">Phosphoprotein</keyword>
<dbReference type="PROSITE" id="PS50294">
    <property type="entry name" value="WD_REPEATS_REGION"/>
    <property type="match status" value="4"/>
</dbReference>
<dbReference type="Proteomes" id="UP001519460">
    <property type="component" value="Unassembled WGS sequence"/>
</dbReference>
<feature type="compositionally biased region" description="Acidic residues" evidence="11">
    <location>
        <begin position="300"/>
        <end position="313"/>
    </location>
</feature>
<dbReference type="CDD" id="cd00200">
    <property type="entry name" value="WD40"/>
    <property type="match status" value="1"/>
</dbReference>
<evidence type="ECO:0000256" key="1">
    <source>
        <dbReference type="ARBA" id="ARBA00004496"/>
    </source>
</evidence>
<dbReference type="Pfam" id="PF08232">
    <property type="entry name" value="Striatin"/>
    <property type="match status" value="1"/>
</dbReference>
<feature type="compositionally biased region" description="Basic and acidic residues" evidence="11">
    <location>
        <begin position="289"/>
        <end position="299"/>
    </location>
</feature>
<dbReference type="InterPro" id="IPR019775">
    <property type="entry name" value="WD40_repeat_CS"/>
</dbReference>
<protein>
    <recommendedName>
        <fullName evidence="12">Striatin N-terminal domain-containing protein</fullName>
    </recommendedName>
</protein>
<comment type="caution">
    <text evidence="13">The sequence shown here is derived from an EMBL/GenBank/DDBJ whole genome shotgun (WGS) entry which is preliminary data.</text>
</comment>
<dbReference type="InterPro" id="IPR020472">
    <property type="entry name" value="WD40_PAC1"/>
</dbReference>
<dbReference type="Pfam" id="PF00400">
    <property type="entry name" value="WD40"/>
    <property type="match status" value="5"/>
</dbReference>
<name>A0ABD0LTG3_9CAEN</name>
<dbReference type="InterPro" id="IPR013258">
    <property type="entry name" value="Striatin_N"/>
</dbReference>
<sequence length="835" mass="93132">MIEDGSGSQHGGQLGPGSGGLGMVTKQQQDDVGQRPQYSMPGILHFLQTEWARFEMERSQWEVERAELQARIAFLQGERKGQENLKQDLVRRIKMLEFALKQERAKYHKLKYGTDLNPEDLKPPVFDKKDVLRVRMKPPPLKKKTAAERSRQRWETIKADEDRYESQKLKDRERNQRTVSYLYQMRRQRDLNNRTFSPEEPSPVTLFRVRTETDDQVDGEQALTSAANSNAQWRQGRQLLRQYLQEIGYTDTIIDVRSARVRSLLGLQPMAGDAENENQPALVNGEQQPGKRDVQGKSDENEDGMAADDESDERLERKGVKIKVMGNESMAGEDMMDDPETEEALAEFDFLVSESGEGAGEARSHHSSDWEKKDASSNADWSVDQRHISELKEQYKKERKGKKTRPTRSALQAMLANLGSEDDLPELQTGSSSPPQAGENEELEAGVQGGGGLGFPPGSRKPMLGGSDDEEFDGALGLGELAGLTVTNEADPTTYDISTPKEVFRKTWNAKYTLRSHFDGVRALAFHPVEPVLLTASEDNTLKLWNLQKTVPAKKAASLDVEPVYTFRAHVGPVLSLAVSATGEQCFSGGMDATIRCWNIPNSNIDPYDSFDPSVLQDTLVAHTDAVWGLSIHSSKMHLLSCSSDGTVRLWSPGTKSPLLNTFTVDSETGVPTSVDFVRCDPSQLVASYTSSNTYIFDMETGKEVLTLETRQNCDLSGSNQINRVINHPTMPITITAHEDRHIRFFDNNTGKMIHSMVAHLDSVTSLAVDPNGLYLLSGSHDCSIRLWNLDSKTCVQEITSHRKKFDESIHDVAFHPQKPYIASAGADALAKVFV</sequence>
<gene>
    <name evidence="13" type="ORF">BaRGS_00006075</name>
</gene>
<dbReference type="InterPro" id="IPR015943">
    <property type="entry name" value="WD40/YVTN_repeat-like_dom_sf"/>
</dbReference>
<feature type="repeat" description="WD" evidence="9">
    <location>
        <begin position="514"/>
        <end position="555"/>
    </location>
</feature>
<dbReference type="InterPro" id="IPR051488">
    <property type="entry name" value="WD_repeat_striatin"/>
</dbReference>
<keyword evidence="6" id="KW-0677">Repeat</keyword>
<feature type="repeat" description="WD" evidence="9">
    <location>
        <begin position="567"/>
        <end position="600"/>
    </location>
</feature>
<keyword evidence="5 9" id="KW-0853">WD repeat</keyword>
<dbReference type="InterPro" id="IPR036322">
    <property type="entry name" value="WD40_repeat_dom_sf"/>
</dbReference>
<dbReference type="PANTHER" id="PTHR15653">
    <property type="entry name" value="STRIATIN"/>
    <property type="match status" value="1"/>
</dbReference>
<dbReference type="SUPFAM" id="SSF50978">
    <property type="entry name" value="WD40 repeat-like"/>
    <property type="match status" value="1"/>
</dbReference>
<dbReference type="FunFam" id="2.130.10.10:FF:000498">
    <property type="entry name" value="Striatin 3"/>
    <property type="match status" value="1"/>
</dbReference>
<feature type="region of interest" description="Disordered" evidence="11">
    <location>
        <begin position="420"/>
        <end position="470"/>
    </location>
</feature>
<comment type="similarity">
    <text evidence="2">Belongs to the WD repeat striatin family.</text>
</comment>
<evidence type="ECO:0000313" key="14">
    <source>
        <dbReference type="Proteomes" id="UP001519460"/>
    </source>
</evidence>
<dbReference type="EMBL" id="JACVVK020000024">
    <property type="protein sequence ID" value="KAK7502825.1"/>
    <property type="molecule type" value="Genomic_DNA"/>
</dbReference>
<comment type="subcellular location">
    <subcellularLocation>
        <location evidence="1">Cytoplasm</location>
    </subcellularLocation>
</comment>
<dbReference type="AlphaFoldDB" id="A0ABD0LTG3"/>
<evidence type="ECO:0000256" key="4">
    <source>
        <dbReference type="ARBA" id="ARBA00022553"/>
    </source>
</evidence>
<evidence type="ECO:0000256" key="10">
    <source>
        <dbReference type="SAM" id="Coils"/>
    </source>
</evidence>
<feature type="region of interest" description="Disordered" evidence="11">
    <location>
        <begin position="271"/>
        <end position="322"/>
    </location>
</feature>
<feature type="compositionally biased region" description="Polar residues" evidence="11">
    <location>
        <begin position="277"/>
        <end position="287"/>
    </location>
</feature>
<feature type="repeat" description="WD" evidence="9">
    <location>
        <begin position="620"/>
        <end position="652"/>
    </location>
</feature>
<dbReference type="Gene3D" id="1.20.5.300">
    <property type="match status" value="1"/>
</dbReference>
<dbReference type="PRINTS" id="PR00320">
    <property type="entry name" value="GPROTEINBRPT"/>
</dbReference>
<dbReference type="FunFam" id="1.20.5.300:FF:000001">
    <property type="entry name" value="striatin isoform X1"/>
    <property type="match status" value="1"/>
</dbReference>
<feature type="coiled-coil region" evidence="10">
    <location>
        <begin position="58"/>
        <end position="106"/>
    </location>
</feature>